<feature type="region of interest" description="Disordered" evidence="1">
    <location>
        <begin position="294"/>
        <end position="404"/>
    </location>
</feature>
<feature type="compositionally biased region" description="Polar residues" evidence="1">
    <location>
        <begin position="323"/>
        <end position="332"/>
    </location>
</feature>
<evidence type="ECO:0000313" key="5">
    <source>
        <dbReference type="Proteomes" id="UP001205740"/>
    </source>
</evidence>
<evidence type="ECO:0000259" key="3">
    <source>
        <dbReference type="Pfam" id="PF08237"/>
    </source>
</evidence>
<gene>
    <name evidence="4" type="ORF">LX12_000844</name>
</gene>
<feature type="domain" description="PE-PPE" evidence="3">
    <location>
        <begin position="72"/>
        <end position="294"/>
    </location>
</feature>
<dbReference type="InterPro" id="IPR013228">
    <property type="entry name" value="PE-PPE_C"/>
</dbReference>
<feature type="signal peptide" evidence="2">
    <location>
        <begin position="1"/>
        <end position="29"/>
    </location>
</feature>
<protein>
    <submittedName>
        <fullName evidence="4">PE-PPE domain-containing protein</fullName>
    </submittedName>
</protein>
<proteinExistence type="predicted"/>
<feature type="chain" id="PRO_5046113425" evidence="2">
    <location>
        <begin position="30"/>
        <end position="404"/>
    </location>
</feature>
<dbReference type="Pfam" id="PF08237">
    <property type="entry name" value="PE-PPE"/>
    <property type="match status" value="1"/>
</dbReference>
<dbReference type="InterPro" id="IPR029058">
    <property type="entry name" value="AB_hydrolase_fold"/>
</dbReference>
<organism evidence="4 5">
    <name type="scientific">Williamsia serinedens</name>
    <dbReference type="NCBI Taxonomy" id="391736"/>
    <lineage>
        <taxon>Bacteria</taxon>
        <taxon>Bacillati</taxon>
        <taxon>Actinomycetota</taxon>
        <taxon>Actinomycetes</taxon>
        <taxon>Mycobacteriales</taxon>
        <taxon>Nocardiaceae</taxon>
        <taxon>Williamsia</taxon>
    </lineage>
</organism>
<dbReference type="RefSeq" id="WP_253653289.1">
    <property type="nucleotide sequence ID" value="NZ_BAAAOE010000001.1"/>
</dbReference>
<reference evidence="4 5" key="1">
    <citation type="submission" date="2022-06" db="EMBL/GenBank/DDBJ databases">
        <title>Genomic Encyclopedia of Archaeal and Bacterial Type Strains, Phase II (KMG-II): from individual species to whole genera.</title>
        <authorList>
            <person name="Goeker M."/>
        </authorList>
    </citation>
    <scope>NUCLEOTIDE SEQUENCE [LARGE SCALE GENOMIC DNA]</scope>
    <source>
        <strain evidence="4 5">DSM 45037</strain>
    </source>
</reference>
<comment type="caution">
    <text evidence="4">The sequence shown here is derived from an EMBL/GenBank/DDBJ whole genome shotgun (WGS) entry which is preliminary data.</text>
</comment>
<dbReference type="Proteomes" id="UP001205740">
    <property type="component" value="Unassembled WGS sequence"/>
</dbReference>
<evidence type="ECO:0000256" key="2">
    <source>
        <dbReference type="SAM" id="SignalP"/>
    </source>
</evidence>
<dbReference type="Gene3D" id="3.40.50.1820">
    <property type="entry name" value="alpha/beta hydrolase"/>
    <property type="match status" value="1"/>
</dbReference>
<sequence>MFRRSVVGATALTMAAALTFGVGAGSALAETPPSTSGTILVLGGNSNPQGQDMEKELSGYFSGAPGTPYAGRTYRTVQWPAQTPFTAGWTGLTYDQSQQAGVSALELATLGPRAPKGPILVVGYSASAGVVMTSLRKWQQIRDAGGYAPSPTDTTAVVFGNPNRPNGGVFARFPGLYAVPFGMTFDGAAPTTDYKVLDVSWEYDGVSDFPRDPSNGLAMLNAAFGFLIHGSYKTVDLDDTSSIVQDVTVGNTRYVTVRGEYIPLLMPLKLLGVPKPVLDAMEPGLRAQIEKAYDRSAGPGTPVPARLGPGQTPQGVVDRYVSSIDQARQSVQAASPQRTTTSTTTPPSGTRGATTTTTTSTTTSTSTSAPSTTTSTTTTTPTTATTAVTPPPTSADTPTTASAN</sequence>
<keyword evidence="2" id="KW-0732">Signal</keyword>
<keyword evidence="5" id="KW-1185">Reference proteome</keyword>
<evidence type="ECO:0000313" key="4">
    <source>
        <dbReference type="EMBL" id="MCP2159665.1"/>
    </source>
</evidence>
<evidence type="ECO:0000256" key="1">
    <source>
        <dbReference type="SAM" id="MobiDB-lite"/>
    </source>
</evidence>
<dbReference type="EMBL" id="JAMTCG010000002">
    <property type="protein sequence ID" value="MCP2159665.1"/>
    <property type="molecule type" value="Genomic_DNA"/>
</dbReference>
<name>A0ABT1GXE7_9NOCA</name>
<accession>A0ABT1GXE7</accession>
<feature type="compositionally biased region" description="Low complexity" evidence="1">
    <location>
        <begin position="333"/>
        <end position="404"/>
    </location>
</feature>